<dbReference type="Proteomes" id="UP000320672">
    <property type="component" value="Chromosome"/>
</dbReference>
<dbReference type="InterPro" id="IPR011429">
    <property type="entry name" value="Cyt_c_Planctomycete-type"/>
</dbReference>
<evidence type="ECO:0000259" key="1">
    <source>
        <dbReference type="Pfam" id="PF07624"/>
    </source>
</evidence>
<evidence type="ECO:0000259" key="2">
    <source>
        <dbReference type="Pfam" id="PF07626"/>
    </source>
</evidence>
<dbReference type="KEGG" id="rml:FF011L_32290"/>
<dbReference type="InterPro" id="IPR013039">
    <property type="entry name" value="DUF1588"/>
</dbReference>
<evidence type="ECO:0000259" key="3">
    <source>
        <dbReference type="Pfam" id="PF07627"/>
    </source>
</evidence>
<dbReference type="InterPro" id="IPR013042">
    <property type="entry name" value="DUF1592"/>
</dbReference>
<dbReference type="Pfam" id="PF07631">
    <property type="entry name" value="PSD4"/>
    <property type="match status" value="1"/>
</dbReference>
<dbReference type="Pfam" id="PF07626">
    <property type="entry name" value="PSD3"/>
    <property type="match status" value="1"/>
</dbReference>
<gene>
    <name evidence="7" type="ORF">FF011L_32290</name>
</gene>
<feature type="domain" description="DUF1588" evidence="3">
    <location>
        <begin position="451"/>
        <end position="551"/>
    </location>
</feature>
<name>A0A517MHU4_9BACT</name>
<evidence type="ECO:0000259" key="4">
    <source>
        <dbReference type="Pfam" id="PF07631"/>
    </source>
</evidence>
<evidence type="ECO:0000259" key="5">
    <source>
        <dbReference type="Pfam" id="PF07635"/>
    </source>
</evidence>
<dbReference type="Pfam" id="PF07635">
    <property type="entry name" value="PSCyt1"/>
    <property type="match status" value="1"/>
</dbReference>
<dbReference type="OrthoDB" id="175242at2"/>
<evidence type="ECO:0000313" key="7">
    <source>
        <dbReference type="EMBL" id="QDS94450.1"/>
    </source>
</evidence>
<reference evidence="7 8" key="1">
    <citation type="submission" date="2019-02" db="EMBL/GenBank/DDBJ databases">
        <title>Deep-cultivation of Planctomycetes and their phenomic and genomic characterization uncovers novel biology.</title>
        <authorList>
            <person name="Wiegand S."/>
            <person name="Jogler M."/>
            <person name="Boedeker C."/>
            <person name="Pinto D."/>
            <person name="Vollmers J."/>
            <person name="Rivas-Marin E."/>
            <person name="Kohn T."/>
            <person name="Peeters S.H."/>
            <person name="Heuer A."/>
            <person name="Rast P."/>
            <person name="Oberbeckmann S."/>
            <person name="Bunk B."/>
            <person name="Jeske O."/>
            <person name="Meyerdierks A."/>
            <person name="Storesund J.E."/>
            <person name="Kallscheuer N."/>
            <person name="Luecker S."/>
            <person name="Lage O.M."/>
            <person name="Pohl T."/>
            <person name="Merkel B.J."/>
            <person name="Hornburger P."/>
            <person name="Mueller R.-W."/>
            <person name="Bruemmer F."/>
            <person name="Labrenz M."/>
            <person name="Spormann A.M."/>
            <person name="Op den Camp H."/>
            <person name="Overmann J."/>
            <person name="Amann R."/>
            <person name="Jetten M.S.M."/>
            <person name="Mascher T."/>
            <person name="Medema M.H."/>
            <person name="Devos D.P."/>
            <person name="Kaster A.-K."/>
            <person name="Ovreas L."/>
            <person name="Rohde M."/>
            <person name="Galperin M.Y."/>
            <person name="Jogler C."/>
        </authorList>
    </citation>
    <scope>NUCLEOTIDE SEQUENCE [LARGE SCALE GENOMIC DNA]</scope>
    <source>
        <strain evidence="7 8">FF011L</strain>
    </source>
</reference>
<keyword evidence="8" id="KW-1185">Reference proteome</keyword>
<feature type="domain" description="DUF1587" evidence="2">
    <location>
        <begin position="135"/>
        <end position="199"/>
    </location>
</feature>
<dbReference type="Pfam" id="PF07624">
    <property type="entry name" value="PSD2"/>
    <property type="match status" value="1"/>
</dbReference>
<protein>
    <recommendedName>
        <fullName evidence="9">Planctomycete cytochrome C</fullName>
    </recommendedName>
</protein>
<feature type="domain" description="DUF1592" evidence="4">
    <location>
        <begin position="294"/>
        <end position="432"/>
    </location>
</feature>
<dbReference type="Pfam" id="PF07627">
    <property type="entry name" value="PSCyt3"/>
    <property type="match status" value="1"/>
</dbReference>
<feature type="domain" description="DUF1585" evidence="1">
    <location>
        <begin position="564"/>
        <end position="637"/>
    </location>
</feature>
<dbReference type="Pfam" id="PF07637">
    <property type="entry name" value="PSD5"/>
    <property type="match status" value="1"/>
</dbReference>
<dbReference type="InterPro" id="IPR013043">
    <property type="entry name" value="DUF1595"/>
</dbReference>
<dbReference type="EMBL" id="CP036262">
    <property type="protein sequence ID" value="QDS94450.1"/>
    <property type="molecule type" value="Genomic_DNA"/>
</dbReference>
<evidence type="ECO:0000259" key="6">
    <source>
        <dbReference type="Pfam" id="PF07637"/>
    </source>
</evidence>
<sequence length="655" mass="73082">MGLRFEWSLPGLPIALAAILIACNIPSRGYGVDDAVALTQAQSVDFIQTYCLSCHEGDNGEANLDLSAFDSTQRIPLDVDKWNRIADRIADHQMPPLDSELPTLELREGMVQVIRSTIHTSICSDGVTPGKPMLRRLNRTEYANTVRDLLGIQFNAGHALPEDGAGGEGFDNAAETLFISPIHAEKYLDAARTALSHAMSDPQDRKMLLVSLPSKDVSPQQAAEKVLGTFLPKAFRRPATEAEIQQYLHLFEQVYQEDQSFETAITFAMEAAMVSPKFLFLWEQPHSESEPIRITDYELASRLSYFLWASMPDQELFKLAAAGKLHEDEVLAQQVKRMLKSSIDDRGHRRNAKCREFAESFVEQWLGTRALGREFQPDKSVVGKFNPELEGGMKYEPVFFMEDLLAENHSLLNWIDSDFTYANRSLARHYGIEGTFREQPKRVDLPEGSHRGGVLGMSSILAVSSFSHRTSPVLRGKWIMETLLGTAPPPPPPNVPELEETVGDGKEKLSLRQRLELHRADPACASCHAVMDPLGFGLENYDVLGRWRTEESGLPIDNTGTLPDGTTFTGMEGLKQQLMDRKDSFISHLTSKMLGYALARQLTNEDLCVVQSISETLAKDDYRAQTLVLEIVKSIPFQFKSGQTPSTPEETNHGK</sequence>
<accession>A0A517MHU4</accession>
<feature type="domain" description="DUF1595" evidence="6">
    <location>
        <begin position="223"/>
        <end position="283"/>
    </location>
</feature>
<evidence type="ECO:0000313" key="8">
    <source>
        <dbReference type="Proteomes" id="UP000320672"/>
    </source>
</evidence>
<evidence type="ECO:0008006" key="9">
    <source>
        <dbReference type="Google" id="ProtNLM"/>
    </source>
</evidence>
<proteinExistence type="predicted"/>
<organism evidence="7 8">
    <name type="scientific">Roseimaritima multifibrata</name>
    <dbReference type="NCBI Taxonomy" id="1930274"/>
    <lineage>
        <taxon>Bacteria</taxon>
        <taxon>Pseudomonadati</taxon>
        <taxon>Planctomycetota</taxon>
        <taxon>Planctomycetia</taxon>
        <taxon>Pirellulales</taxon>
        <taxon>Pirellulaceae</taxon>
        <taxon>Roseimaritima</taxon>
    </lineage>
</organism>
<dbReference type="PROSITE" id="PS51257">
    <property type="entry name" value="PROKAR_LIPOPROTEIN"/>
    <property type="match status" value="1"/>
</dbReference>
<feature type="domain" description="Cytochrome C Planctomycete-type" evidence="5">
    <location>
        <begin position="51"/>
        <end position="98"/>
    </location>
</feature>
<dbReference type="InterPro" id="IPR011478">
    <property type="entry name" value="DUF1585"/>
</dbReference>
<dbReference type="RefSeq" id="WP_145352480.1">
    <property type="nucleotide sequence ID" value="NZ_CP036262.1"/>
</dbReference>
<dbReference type="InterPro" id="IPR013036">
    <property type="entry name" value="DUF1587"/>
</dbReference>
<dbReference type="AlphaFoldDB" id="A0A517MHU4"/>